<dbReference type="SMART" id="SM00327">
    <property type="entry name" value="VWA"/>
    <property type="match status" value="1"/>
</dbReference>
<feature type="signal peptide" evidence="2">
    <location>
        <begin position="1"/>
        <end position="25"/>
    </location>
</feature>
<dbReference type="InterPro" id="IPR002035">
    <property type="entry name" value="VWF_A"/>
</dbReference>
<feature type="region of interest" description="Disordered" evidence="1">
    <location>
        <begin position="105"/>
        <end position="124"/>
    </location>
</feature>
<feature type="region of interest" description="Disordered" evidence="1">
    <location>
        <begin position="34"/>
        <end position="99"/>
    </location>
</feature>
<dbReference type="InterPro" id="IPR022156">
    <property type="entry name" value="Uncharacterised_YfbK_N"/>
</dbReference>
<feature type="chain" id="PRO_5045992076" evidence="2">
    <location>
        <begin position="26"/>
        <end position="618"/>
    </location>
</feature>
<evidence type="ECO:0000259" key="3">
    <source>
        <dbReference type="PROSITE" id="PS50234"/>
    </source>
</evidence>
<keyword evidence="5" id="KW-1185">Reference proteome</keyword>
<gene>
    <name evidence="4" type="ORF">JYK02_10190</name>
</gene>
<dbReference type="PROSITE" id="PS50234">
    <property type="entry name" value="VWFA"/>
    <property type="match status" value="1"/>
</dbReference>
<feature type="compositionally biased region" description="Pro residues" evidence="1">
    <location>
        <begin position="62"/>
        <end position="73"/>
    </location>
</feature>
<comment type="caution">
    <text evidence="4">The sequence shown here is derived from an EMBL/GenBank/DDBJ whole genome shotgun (WGS) entry which is preliminary data.</text>
</comment>
<dbReference type="Pfam" id="PF12034">
    <property type="entry name" value="YfbK_C"/>
    <property type="match status" value="1"/>
</dbReference>
<dbReference type="InterPro" id="IPR021908">
    <property type="entry name" value="YfbK_C"/>
</dbReference>
<reference evidence="4 5" key="1">
    <citation type="submission" date="2021-02" db="EMBL/GenBank/DDBJ databases">
        <title>De Novo genome assembly of isolated myxobacteria.</title>
        <authorList>
            <person name="Stevens D.C."/>
        </authorList>
    </citation>
    <scope>NUCLEOTIDE SEQUENCE [LARGE SCALE GENOMIC DNA]</scope>
    <source>
        <strain evidence="4 5">ATCC 29039</strain>
    </source>
</reference>
<dbReference type="Pfam" id="PF12450">
    <property type="entry name" value="vWF_A"/>
    <property type="match status" value="1"/>
</dbReference>
<dbReference type="PROSITE" id="PS51257">
    <property type="entry name" value="PROKAR_LIPOPROTEIN"/>
    <property type="match status" value="1"/>
</dbReference>
<feature type="domain" description="VWFA" evidence="3">
    <location>
        <begin position="271"/>
        <end position="446"/>
    </location>
</feature>
<evidence type="ECO:0000313" key="5">
    <source>
        <dbReference type="Proteomes" id="UP000664052"/>
    </source>
</evidence>
<dbReference type="Proteomes" id="UP000664052">
    <property type="component" value="Unassembled WGS sequence"/>
</dbReference>
<protein>
    <submittedName>
        <fullName evidence="4">von Willebrand factor type A domain-containing protein</fullName>
    </submittedName>
</protein>
<evidence type="ECO:0000313" key="4">
    <source>
        <dbReference type="EMBL" id="MBN8227878.1"/>
    </source>
</evidence>
<proteinExistence type="predicted"/>
<evidence type="ECO:0000256" key="1">
    <source>
        <dbReference type="SAM" id="MobiDB-lite"/>
    </source>
</evidence>
<dbReference type="InterPro" id="IPR051266">
    <property type="entry name" value="CLCR"/>
</dbReference>
<sequence length="618" mass="65258">MSPFFSKRRVSFVSGALLCASLVSACSSMEPAQQSATRGELRPQAVATTETAPADEPRALMAPPPPPSTPAPAPVAAKKRRDANVASAPSPEYEMAAEAPAASDSLMAAEPAQRRASPGKQSMAAMSAASGALTLGGAAAPMTVAQPKEKSKMELGDDKSVAEGGNTFEAYKPNAFTETAKDNLSTFAADVDTASYSMARRYLQQGQLPPTQAVRVEEFVNYFKYRYTPPEEGAFTVHLEGAPSPFNARRQFVRVGVQGKVVSRSQRKPAHLVFLVDTSGSMASSDKLPLAIESIKVAVKNLNENDTVALVTYAGSTRDVLSPTPATDVKKIHAALDTLVAGGGTAMGSGMETAYKHAVKKAAAGVVSRVVVLTDGDANIGPNLSPKAMLASVQKYVSEGVTLTTVGFGMGNYHDSLMEQLADKGNGNSFYVDSMKEARKVFETQLTGTLEVIAKDVKFQVEFNPKAVSRYRLMGYENRDIADKDFRDDKVDAGEIGAGHTVTALYEVELTGDAPQELATVRIRAKAPNGTEAKEQAFPLTRANLKPSMEAASQDFRFAVAVAATADILRAAPAAEGWSLATTQKLAEGAVGGDSDRTEFVRLIGQARALTTASASGR</sequence>
<dbReference type="Gene3D" id="3.40.50.410">
    <property type="entry name" value="von Willebrand factor, type A domain"/>
    <property type="match status" value="1"/>
</dbReference>
<dbReference type="PANTHER" id="PTHR10579:SF43">
    <property type="entry name" value="ZINC FINGER (C3HC4-TYPE RING FINGER) FAMILY PROTEIN"/>
    <property type="match status" value="1"/>
</dbReference>
<evidence type="ECO:0000256" key="2">
    <source>
        <dbReference type="SAM" id="SignalP"/>
    </source>
</evidence>
<dbReference type="RefSeq" id="WP_207050710.1">
    <property type="nucleotide sequence ID" value="NZ_JAFIMU010000006.1"/>
</dbReference>
<accession>A0ABS3D8A4</accession>
<dbReference type="PANTHER" id="PTHR10579">
    <property type="entry name" value="CALCIUM-ACTIVATED CHLORIDE CHANNEL REGULATOR"/>
    <property type="match status" value="1"/>
</dbReference>
<dbReference type="SUPFAM" id="SSF53300">
    <property type="entry name" value="vWA-like"/>
    <property type="match status" value="1"/>
</dbReference>
<dbReference type="InterPro" id="IPR036465">
    <property type="entry name" value="vWFA_dom_sf"/>
</dbReference>
<feature type="compositionally biased region" description="Low complexity" evidence="1">
    <location>
        <begin position="86"/>
        <end position="99"/>
    </location>
</feature>
<dbReference type="EMBL" id="JAFIMU010000006">
    <property type="protein sequence ID" value="MBN8227878.1"/>
    <property type="molecule type" value="Genomic_DNA"/>
</dbReference>
<name>A0ABS3D8A4_9BACT</name>
<keyword evidence="2" id="KW-0732">Signal</keyword>
<dbReference type="Pfam" id="PF00092">
    <property type="entry name" value="VWA"/>
    <property type="match status" value="1"/>
</dbReference>
<organism evidence="4 5">
    <name type="scientific">Corallococcus macrosporus</name>
    <dbReference type="NCBI Taxonomy" id="35"/>
    <lineage>
        <taxon>Bacteria</taxon>
        <taxon>Pseudomonadati</taxon>
        <taxon>Myxococcota</taxon>
        <taxon>Myxococcia</taxon>
        <taxon>Myxococcales</taxon>
        <taxon>Cystobacterineae</taxon>
        <taxon>Myxococcaceae</taxon>
        <taxon>Corallococcus</taxon>
    </lineage>
</organism>